<dbReference type="EMBL" id="RQHW01000028">
    <property type="protein sequence ID" value="TGN19683.1"/>
    <property type="molecule type" value="Genomic_DNA"/>
</dbReference>
<protein>
    <submittedName>
        <fullName evidence="3">SH3 domain-containing protein</fullName>
    </submittedName>
</protein>
<feature type="domain" description="SH3b" evidence="2">
    <location>
        <begin position="130"/>
        <end position="203"/>
    </location>
</feature>
<reference evidence="3" key="1">
    <citation type="journal article" date="2019" name="PLoS Negl. Trop. Dis.">
        <title>Revisiting the worldwide diversity of Leptospira species in the environment.</title>
        <authorList>
            <person name="Vincent A.T."/>
            <person name="Schiettekatte O."/>
            <person name="Bourhy P."/>
            <person name="Veyrier F.J."/>
            <person name="Picardeau M."/>
        </authorList>
    </citation>
    <scope>NUCLEOTIDE SEQUENCE [LARGE SCALE GENOMIC DNA]</scope>
    <source>
        <strain evidence="3">201300427</strain>
    </source>
</reference>
<evidence type="ECO:0000313" key="4">
    <source>
        <dbReference type="Proteomes" id="UP000298058"/>
    </source>
</evidence>
<feature type="chain" id="PRO_5021031001" evidence="1">
    <location>
        <begin position="20"/>
        <end position="226"/>
    </location>
</feature>
<keyword evidence="1" id="KW-0732">Signal</keyword>
<gene>
    <name evidence="3" type="ORF">EHS15_07850</name>
</gene>
<dbReference type="Proteomes" id="UP000298058">
    <property type="component" value="Unassembled WGS sequence"/>
</dbReference>
<name>A0A4R9LZA0_9LEPT</name>
<sequence length="226" mass="26119">MYLRIAALTALFSTLSLFPCDTFKDTSLPPKDDSSKDKSFLEFKKKLTEAIRKKDKKFLLDSLDQDVRFTFGDDNGKKNFIQYYELDTKPNHSSVWNILDKVLKFGSHFSEGRFVFPYFFKTMPPEFDPFTSYMVTGTNVNVRSGPNIDSPSIAKLSYQVVTIGEYNQDVKEDPKSPQCLWQKVCLADGSTGYICDQYLRSFLDYRVFFEEKGKKQWKITILVVGD</sequence>
<proteinExistence type="predicted"/>
<evidence type="ECO:0000313" key="3">
    <source>
        <dbReference type="EMBL" id="TGN19683.1"/>
    </source>
</evidence>
<dbReference type="AlphaFoldDB" id="A0A4R9LZA0"/>
<accession>A0A4R9LZA0</accession>
<keyword evidence="4" id="KW-1185">Reference proteome</keyword>
<dbReference type="OrthoDB" id="324186at2"/>
<evidence type="ECO:0000259" key="2">
    <source>
        <dbReference type="PROSITE" id="PS51781"/>
    </source>
</evidence>
<organism evidence="3 4">
    <name type="scientific">Leptospira idonii</name>
    <dbReference type="NCBI Taxonomy" id="1193500"/>
    <lineage>
        <taxon>Bacteria</taxon>
        <taxon>Pseudomonadati</taxon>
        <taxon>Spirochaetota</taxon>
        <taxon>Spirochaetia</taxon>
        <taxon>Leptospirales</taxon>
        <taxon>Leptospiraceae</taxon>
        <taxon>Leptospira</taxon>
    </lineage>
</organism>
<dbReference type="InterPro" id="IPR003646">
    <property type="entry name" value="SH3-like_bac-type"/>
</dbReference>
<dbReference type="Gene3D" id="2.30.30.40">
    <property type="entry name" value="SH3 Domains"/>
    <property type="match status" value="1"/>
</dbReference>
<feature type="signal peptide" evidence="1">
    <location>
        <begin position="1"/>
        <end position="19"/>
    </location>
</feature>
<dbReference type="PROSITE" id="PS51781">
    <property type="entry name" value="SH3B"/>
    <property type="match status" value="1"/>
</dbReference>
<dbReference type="RefSeq" id="WP_135759999.1">
    <property type="nucleotide sequence ID" value="NZ_RQHW01000028.1"/>
</dbReference>
<comment type="caution">
    <text evidence="3">The sequence shown here is derived from an EMBL/GenBank/DDBJ whole genome shotgun (WGS) entry which is preliminary data.</text>
</comment>
<evidence type="ECO:0000256" key="1">
    <source>
        <dbReference type="SAM" id="SignalP"/>
    </source>
</evidence>